<name>A0ABT6R6M7_9BACT</name>
<sequence>MQLEWLKAGLGPLQSLITFLQKKSDTNDVHKRQVIRELQNNLNVFKNGFKNNVAYDVLIDMLSNDAIKQAITANFNFKKLHQGKIEAQNIYEERNKRYIGWTAEKLLEKIDEKIEELKNLKRMNNNSLTQVKNNVSLMVSNLYYRMKLLADFIKAGH</sequence>
<proteinExistence type="predicted"/>
<evidence type="ECO:0000256" key="1">
    <source>
        <dbReference type="SAM" id="Coils"/>
    </source>
</evidence>
<reference evidence="2 3" key="1">
    <citation type="submission" date="2023-05" db="EMBL/GenBank/DDBJ databases">
        <title>Genome sequence of Pinibacter sp. MAH-24.</title>
        <authorList>
            <person name="Huq M.A."/>
        </authorList>
    </citation>
    <scope>NUCLEOTIDE SEQUENCE [LARGE SCALE GENOMIC DNA]</scope>
    <source>
        <strain evidence="2 3">MAH-24</strain>
    </source>
</reference>
<keyword evidence="3" id="KW-1185">Reference proteome</keyword>
<dbReference type="EMBL" id="JASBRG010000001">
    <property type="protein sequence ID" value="MDI3318219.1"/>
    <property type="molecule type" value="Genomic_DNA"/>
</dbReference>
<dbReference type="RefSeq" id="WP_282332334.1">
    <property type="nucleotide sequence ID" value="NZ_JASBRG010000001.1"/>
</dbReference>
<keyword evidence="1" id="KW-0175">Coiled coil</keyword>
<dbReference type="Proteomes" id="UP001226434">
    <property type="component" value="Unassembled WGS sequence"/>
</dbReference>
<evidence type="ECO:0000313" key="2">
    <source>
        <dbReference type="EMBL" id="MDI3318219.1"/>
    </source>
</evidence>
<gene>
    <name evidence="2" type="ORF">QJ048_00445</name>
</gene>
<evidence type="ECO:0000313" key="3">
    <source>
        <dbReference type="Proteomes" id="UP001226434"/>
    </source>
</evidence>
<protein>
    <submittedName>
        <fullName evidence="2">Uncharacterized protein</fullName>
    </submittedName>
</protein>
<organism evidence="2 3">
    <name type="scientific">Pinibacter soli</name>
    <dbReference type="NCBI Taxonomy" id="3044211"/>
    <lineage>
        <taxon>Bacteria</taxon>
        <taxon>Pseudomonadati</taxon>
        <taxon>Bacteroidota</taxon>
        <taxon>Chitinophagia</taxon>
        <taxon>Chitinophagales</taxon>
        <taxon>Chitinophagaceae</taxon>
        <taxon>Pinibacter</taxon>
    </lineage>
</organism>
<feature type="coiled-coil region" evidence="1">
    <location>
        <begin position="103"/>
        <end position="134"/>
    </location>
</feature>
<accession>A0ABT6R6M7</accession>
<comment type="caution">
    <text evidence="2">The sequence shown here is derived from an EMBL/GenBank/DDBJ whole genome shotgun (WGS) entry which is preliminary data.</text>
</comment>